<dbReference type="Proteomes" id="UP001165583">
    <property type="component" value="Unassembled WGS sequence"/>
</dbReference>
<organism evidence="1 2">
    <name type="scientific">Novosphingobium mangrovi</name>
    <name type="common">ex Huang et al. 2023</name>
    <dbReference type="NCBI Taxonomy" id="2976432"/>
    <lineage>
        <taxon>Bacteria</taxon>
        <taxon>Pseudomonadati</taxon>
        <taxon>Pseudomonadota</taxon>
        <taxon>Alphaproteobacteria</taxon>
        <taxon>Sphingomonadales</taxon>
        <taxon>Sphingomonadaceae</taxon>
        <taxon>Novosphingobium</taxon>
    </lineage>
</organism>
<dbReference type="Pfam" id="PF24389">
    <property type="entry name" value="ORC-CDC6-like"/>
    <property type="match status" value="1"/>
</dbReference>
<evidence type="ECO:0000313" key="2">
    <source>
        <dbReference type="Proteomes" id="UP001165583"/>
    </source>
</evidence>
<accession>A0ABT2IAP0</accession>
<gene>
    <name evidence="1" type="ORF">NZK81_20005</name>
</gene>
<name>A0ABT2IAP0_9SPHN</name>
<sequence>MTSGAINPFRPTRWEHHTDGRPLIWFTEEAEELSADKSTYIHGTRGTGKTTLLKGICWEDLCYNESLRMQRRLADFKNIGIYIRFPDHISASMSFTDWAAIFPKVQNPEYEFYSFFSAAVEAICIERVADASHHLREMGEIEIAAAQELQLVSDFVDEFPAVAGFGPRQPITFLDLARCLRLMVSAMNRACGRGTVGELVGELPDREPYRMLSYFAERVSAAIRLKTNVGPQVVGFKFCLDDCEVLSPLQRKSLNSLVRLSRAPCSWVVSSVGGGRDDSETFIESQPLTDADRRVISLDGRNENAFRQLCQSVVSLRLIFSLPQAARPTLSQSEISSFFDLQQRLGRWDVNDMMGALVSRSARPATVLLRQGAERLLALLREKKKKIPLRYDAEEGRLPYYEAYILMLWRGREEAFKTTLEVGDIEKLTTFVDSFGHAAFEAWLRRKQRGAFLHFATALGIRRLPLAGANIVVSLADGSIRDFLEIMGEIYEAYVTAHKWDPKEPTNLSRFSTSRTPIANSIQTNGIYSASEAYFEGVSRRSEIDTDVISRLLAGLGEYTSLLQTSPNDPRTLSTTERGVFFVDYMSLMGADGLPNSAKFVNAAIRQAELAGYLRPVEIRRHQVRHIDGQFRSVAFRLHRRFSPKFRFSFRGAYEAVALDPQDLAILCLGGATVTTRDWAENLVAKIPASSTQLDLLIMMDPDHG</sequence>
<protein>
    <recommendedName>
        <fullName evidence="3">ATP-binding protein</fullName>
    </recommendedName>
</protein>
<evidence type="ECO:0000313" key="1">
    <source>
        <dbReference type="EMBL" id="MCT2401839.1"/>
    </source>
</evidence>
<evidence type="ECO:0008006" key="3">
    <source>
        <dbReference type="Google" id="ProtNLM"/>
    </source>
</evidence>
<proteinExistence type="predicted"/>
<dbReference type="RefSeq" id="WP_260047815.1">
    <property type="nucleotide sequence ID" value="NZ_JANZXA010000021.1"/>
</dbReference>
<dbReference type="EMBL" id="JANZXA010000021">
    <property type="protein sequence ID" value="MCT2401839.1"/>
    <property type="molecule type" value="Genomic_DNA"/>
</dbReference>
<keyword evidence="2" id="KW-1185">Reference proteome</keyword>
<dbReference type="InterPro" id="IPR056955">
    <property type="entry name" value="ORC-CDC6-like"/>
</dbReference>
<reference evidence="1" key="1">
    <citation type="submission" date="2022-09" db="EMBL/GenBank/DDBJ databases">
        <title>Novosphingobium sp. Nov., a polycyclic aromatic hydrocarbon-degrading bacterium isolated form mangrove sediments in HongKong.</title>
        <authorList>
            <person name="Hu Z."/>
        </authorList>
    </citation>
    <scope>NUCLEOTIDE SEQUENCE</scope>
    <source>
        <strain evidence="1">HK4-1</strain>
    </source>
</reference>
<comment type="caution">
    <text evidence="1">The sequence shown here is derived from an EMBL/GenBank/DDBJ whole genome shotgun (WGS) entry which is preliminary data.</text>
</comment>